<organism evidence="1 2">
    <name type="scientific">Candidatus Uhrbacteria bacterium CG_4_9_14_0_2_um_filter_41_50</name>
    <dbReference type="NCBI Taxonomy" id="1975031"/>
    <lineage>
        <taxon>Bacteria</taxon>
        <taxon>Candidatus Uhriibacteriota</taxon>
    </lineage>
</organism>
<sequence length="62" mass="7232">MKMKNNLFPITKDKRLRLAISVQIFFVTLRKLLLSLMLKSIKQFVLLSIMTLINHTPQTTNS</sequence>
<dbReference type="AlphaFoldDB" id="A0A2M8EMZ5"/>
<dbReference type="Proteomes" id="UP000230251">
    <property type="component" value="Unassembled WGS sequence"/>
</dbReference>
<evidence type="ECO:0000313" key="1">
    <source>
        <dbReference type="EMBL" id="PJC24105.1"/>
    </source>
</evidence>
<proteinExistence type="predicted"/>
<protein>
    <submittedName>
        <fullName evidence="1">Uncharacterized protein</fullName>
    </submittedName>
</protein>
<gene>
    <name evidence="1" type="ORF">CO057_04635</name>
</gene>
<dbReference type="EMBL" id="PFSI01000068">
    <property type="protein sequence ID" value="PJC24105.1"/>
    <property type="molecule type" value="Genomic_DNA"/>
</dbReference>
<comment type="caution">
    <text evidence="1">The sequence shown here is derived from an EMBL/GenBank/DDBJ whole genome shotgun (WGS) entry which is preliminary data.</text>
</comment>
<name>A0A2M8EMZ5_9BACT</name>
<accession>A0A2M8EMZ5</accession>
<reference evidence="2" key="1">
    <citation type="submission" date="2017-09" db="EMBL/GenBank/DDBJ databases">
        <title>Depth-based differentiation of microbial function through sediment-hosted aquifers and enrichment of novel symbionts in the deep terrestrial subsurface.</title>
        <authorList>
            <person name="Probst A.J."/>
            <person name="Ladd B."/>
            <person name="Jarett J.K."/>
            <person name="Geller-Mcgrath D.E."/>
            <person name="Sieber C.M.K."/>
            <person name="Emerson J.B."/>
            <person name="Anantharaman K."/>
            <person name="Thomas B.C."/>
            <person name="Malmstrom R."/>
            <person name="Stieglmeier M."/>
            <person name="Klingl A."/>
            <person name="Woyke T."/>
            <person name="Ryan C.M."/>
            <person name="Banfield J.F."/>
        </authorList>
    </citation>
    <scope>NUCLEOTIDE SEQUENCE [LARGE SCALE GENOMIC DNA]</scope>
</reference>
<evidence type="ECO:0000313" key="2">
    <source>
        <dbReference type="Proteomes" id="UP000230251"/>
    </source>
</evidence>